<keyword evidence="1" id="KW-1133">Transmembrane helix</keyword>
<keyword evidence="1" id="KW-0812">Transmembrane</keyword>
<name>A0A2V2N3B6_9EURY</name>
<evidence type="ECO:0000313" key="3">
    <source>
        <dbReference type="Proteomes" id="UP000245657"/>
    </source>
</evidence>
<evidence type="ECO:0000313" key="2">
    <source>
        <dbReference type="EMBL" id="PWR73060.1"/>
    </source>
</evidence>
<keyword evidence="3" id="KW-1185">Reference proteome</keyword>
<feature type="transmembrane region" description="Helical" evidence="1">
    <location>
        <begin position="6"/>
        <end position="27"/>
    </location>
</feature>
<comment type="caution">
    <text evidence="2">The sequence shown here is derived from an EMBL/GenBank/DDBJ whole genome shotgun (WGS) entry which is preliminary data.</text>
</comment>
<reference evidence="2 3" key="1">
    <citation type="submission" date="2018-05" db="EMBL/GenBank/DDBJ databases">
        <title>Draft genome of Methanospirillum lacunae Ki8-1.</title>
        <authorList>
            <person name="Dueholm M.S."/>
            <person name="Nielsen P.H."/>
            <person name="Bakmann L.F."/>
            <person name="Otzen D.E."/>
        </authorList>
    </citation>
    <scope>NUCLEOTIDE SEQUENCE [LARGE SCALE GENOMIC DNA]</scope>
    <source>
        <strain evidence="2 3">Ki8-1</strain>
    </source>
</reference>
<dbReference type="EMBL" id="QGMY01000004">
    <property type="protein sequence ID" value="PWR73060.1"/>
    <property type="molecule type" value="Genomic_DNA"/>
</dbReference>
<keyword evidence="1" id="KW-0472">Membrane</keyword>
<dbReference type="GeneID" id="97550004"/>
<dbReference type="Proteomes" id="UP000245657">
    <property type="component" value="Unassembled WGS sequence"/>
</dbReference>
<gene>
    <name evidence="2" type="ORF">DK846_05615</name>
</gene>
<protein>
    <recommendedName>
        <fullName evidence="4">DUF4358 domain-containing protein</fullName>
    </recommendedName>
</protein>
<proteinExistence type="predicted"/>
<evidence type="ECO:0000256" key="1">
    <source>
        <dbReference type="SAM" id="Phobius"/>
    </source>
</evidence>
<evidence type="ECO:0008006" key="4">
    <source>
        <dbReference type="Google" id="ProtNLM"/>
    </source>
</evidence>
<dbReference type="AlphaFoldDB" id="A0A2V2N3B6"/>
<dbReference type="RefSeq" id="WP_109967961.1">
    <property type="nucleotide sequence ID" value="NZ_CP176093.1"/>
</dbReference>
<sequence length="150" mass="16232">MNQKAMEIGAVIIAVLIILLPFGWILLSHEPPGPFTKETSIENIKDAMIRAGIVLCSEKENTWDVPGAEGGKTYTISADCNAIDQSPDIIIHVQKFSSEETRDAAIRGFNSQPRGKPNGVILTHGPYVILLQGPLHGDIASKIKEQLSSS</sequence>
<organism evidence="2 3">
    <name type="scientific">Methanospirillum lacunae</name>
    <dbReference type="NCBI Taxonomy" id="668570"/>
    <lineage>
        <taxon>Archaea</taxon>
        <taxon>Methanobacteriati</taxon>
        <taxon>Methanobacteriota</taxon>
        <taxon>Stenosarchaea group</taxon>
        <taxon>Methanomicrobia</taxon>
        <taxon>Methanomicrobiales</taxon>
        <taxon>Methanospirillaceae</taxon>
        <taxon>Methanospirillum</taxon>
    </lineage>
</organism>
<accession>A0A2V2N3B6</accession>